<protein>
    <recommendedName>
        <fullName evidence="2">small monomeric GTPase</fullName>
        <ecNumber evidence="2">3.6.5.2</ecNumber>
    </recommendedName>
</protein>
<dbReference type="PROSITE" id="PS51421">
    <property type="entry name" value="RAS"/>
    <property type="match status" value="1"/>
</dbReference>
<evidence type="ECO:0000256" key="2">
    <source>
        <dbReference type="ARBA" id="ARBA00011984"/>
    </source>
</evidence>
<reference evidence="5" key="1">
    <citation type="journal article" date="2023" name="Mol. Phylogenet. Evol.">
        <title>Genome-scale phylogeny and comparative genomics of the fungal order Sordariales.</title>
        <authorList>
            <person name="Hensen N."/>
            <person name="Bonometti L."/>
            <person name="Westerberg I."/>
            <person name="Brannstrom I.O."/>
            <person name="Guillou S."/>
            <person name="Cros-Aarteil S."/>
            <person name="Calhoun S."/>
            <person name="Haridas S."/>
            <person name="Kuo A."/>
            <person name="Mondo S."/>
            <person name="Pangilinan J."/>
            <person name="Riley R."/>
            <person name="LaButti K."/>
            <person name="Andreopoulos B."/>
            <person name="Lipzen A."/>
            <person name="Chen C."/>
            <person name="Yan M."/>
            <person name="Daum C."/>
            <person name="Ng V."/>
            <person name="Clum A."/>
            <person name="Steindorff A."/>
            <person name="Ohm R.A."/>
            <person name="Martin F."/>
            <person name="Silar P."/>
            <person name="Natvig D.O."/>
            <person name="Lalanne C."/>
            <person name="Gautier V."/>
            <person name="Ament-Velasquez S.L."/>
            <person name="Kruys A."/>
            <person name="Hutchinson M.I."/>
            <person name="Powell A.J."/>
            <person name="Barry K."/>
            <person name="Miller A.N."/>
            <person name="Grigoriev I.V."/>
            <person name="Debuchy R."/>
            <person name="Gladieux P."/>
            <person name="Hiltunen Thoren M."/>
            <person name="Johannesson H."/>
        </authorList>
    </citation>
    <scope>NUCLEOTIDE SEQUENCE</scope>
    <source>
        <strain evidence="5">CBS 333.67</strain>
    </source>
</reference>
<reference evidence="5" key="2">
    <citation type="submission" date="2023-06" db="EMBL/GenBank/DDBJ databases">
        <authorList>
            <consortium name="Lawrence Berkeley National Laboratory"/>
            <person name="Mondo S.J."/>
            <person name="Hensen N."/>
            <person name="Bonometti L."/>
            <person name="Westerberg I."/>
            <person name="Brannstrom I.O."/>
            <person name="Guillou S."/>
            <person name="Cros-Aarteil S."/>
            <person name="Calhoun S."/>
            <person name="Haridas S."/>
            <person name="Kuo A."/>
            <person name="Pangilinan J."/>
            <person name="Riley R."/>
            <person name="Labutti K."/>
            <person name="Andreopoulos B."/>
            <person name="Lipzen A."/>
            <person name="Chen C."/>
            <person name="Yanf M."/>
            <person name="Daum C."/>
            <person name="Ng V."/>
            <person name="Clum A."/>
            <person name="Steindorff A."/>
            <person name="Ohm R."/>
            <person name="Martin F."/>
            <person name="Silar P."/>
            <person name="Natvig D."/>
            <person name="Lalanne C."/>
            <person name="Gautier V."/>
            <person name="Ament-Velasquez S.L."/>
            <person name="Kruys A."/>
            <person name="Hutchinson M.I."/>
            <person name="Powell A.J."/>
            <person name="Barry K."/>
            <person name="Miller A.N."/>
            <person name="Grigoriev I.V."/>
            <person name="Debuchy R."/>
            <person name="Gladieux P."/>
            <person name="Thoren M.H."/>
            <person name="Johannesson H."/>
        </authorList>
    </citation>
    <scope>NUCLEOTIDE SEQUENCE</scope>
    <source>
        <strain evidence="5">CBS 333.67</strain>
    </source>
</reference>
<dbReference type="RefSeq" id="XP_062717670.1">
    <property type="nucleotide sequence ID" value="XM_062865264.1"/>
</dbReference>
<dbReference type="Pfam" id="PF00071">
    <property type="entry name" value="Ras"/>
    <property type="match status" value="1"/>
</dbReference>
<dbReference type="PROSITE" id="PS51419">
    <property type="entry name" value="RAB"/>
    <property type="match status" value="1"/>
</dbReference>
<name>A0AAJ0GL43_9PEZI</name>
<dbReference type="PANTHER" id="PTHR45704">
    <property type="entry name" value="RAS-LIKE FAMILY MEMBER 11"/>
    <property type="match status" value="1"/>
</dbReference>
<evidence type="ECO:0000256" key="3">
    <source>
        <dbReference type="ARBA" id="ARBA00022801"/>
    </source>
</evidence>
<organism evidence="5 6">
    <name type="scientific">Chaetomium strumarium</name>
    <dbReference type="NCBI Taxonomy" id="1170767"/>
    <lineage>
        <taxon>Eukaryota</taxon>
        <taxon>Fungi</taxon>
        <taxon>Dikarya</taxon>
        <taxon>Ascomycota</taxon>
        <taxon>Pezizomycotina</taxon>
        <taxon>Sordariomycetes</taxon>
        <taxon>Sordariomycetidae</taxon>
        <taxon>Sordariales</taxon>
        <taxon>Chaetomiaceae</taxon>
        <taxon>Chaetomium</taxon>
    </lineage>
</organism>
<dbReference type="AlphaFoldDB" id="A0AAJ0GL43"/>
<dbReference type="Gene3D" id="3.40.50.300">
    <property type="entry name" value="P-loop containing nucleotide triphosphate hydrolases"/>
    <property type="match status" value="1"/>
</dbReference>
<keyword evidence="6" id="KW-1185">Reference proteome</keyword>
<evidence type="ECO:0000256" key="4">
    <source>
        <dbReference type="ARBA" id="ARBA00048098"/>
    </source>
</evidence>
<evidence type="ECO:0000313" key="6">
    <source>
        <dbReference type="Proteomes" id="UP001273166"/>
    </source>
</evidence>
<comment type="similarity">
    <text evidence="1">Belongs to the small GTPase superfamily. Ras family.</text>
</comment>
<dbReference type="PRINTS" id="PR00449">
    <property type="entry name" value="RASTRNSFRMNG"/>
</dbReference>
<dbReference type="EMBL" id="JAUDZG010000008">
    <property type="protein sequence ID" value="KAK3301890.1"/>
    <property type="molecule type" value="Genomic_DNA"/>
</dbReference>
<dbReference type="SUPFAM" id="SSF52540">
    <property type="entry name" value="P-loop containing nucleoside triphosphate hydrolases"/>
    <property type="match status" value="1"/>
</dbReference>
<dbReference type="Proteomes" id="UP001273166">
    <property type="component" value="Unassembled WGS sequence"/>
</dbReference>
<dbReference type="GO" id="GO:0005525">
    <property type="term" value="F:GTP binding"/>
    <property type="evidence" value="ECO:0007669"/>
    <property type="project" value="InterPro"/>
</dbReference>
<evidence type="ECO:0000256" key="1">
    <source>
        <dbReference type="ARBA" id="ARBA00008344"/>
    </source>
</evidence>
<sequence>DGVVLVYDIANRASFAAIRGYYDQLRRDYEIVTQRTNSPVRLERLPIVIVGNKTDLVSDRTVPTKGGATLARELGCCGFLETSAT</sequence>
<comment type="caution">
    <text evidence="5">The sequence shown here is derived from an EMBL/GenBank/DDBJ whole genome shotgun (WGS) entry which is preliminary data.</text>
</comment>
<dbReference type="EC" id="3.6.5.2" evidence="2"/>
<dbReference type="InterPro" id="IPR051065">
    <property type="entry name" value="Ras-related_GTPase"/>
</dbReference>
<evidence type="ECO:0000313" key="5">
    <source>
        <dbReference type="EMBL" id="KAK3301890.1"/>
    </source>
</evidence>
<dbReference type="SMART" id="SM00173">
    <property type="entry name" value="RAS"/>
    <property type="match status" value="1"/>
</dbReference>
<dbReference type="InterPro" id="IPR027417">
    <property type="entry name" value="P-loop_NTPase"/>
</dbReference>
<gene>
    <name evidence="5" type="ORF">B0T15DRAFT_404723</name>
</gene>
<feature type="non-terminal residue" evidence="5">
    <location>
        <position position="1"/>
    </location>
</feature>
<keyword evidence="3" id="KW-0378">Hydrolase</keyword>
<dbReference type="InterPro" id="IPR001806">
    <property type="entry name" value="Small_GTPase"/>
</dbReference>
<dbReference type="GeneID" id="87884093"/>
<comment type="catalytic activity">
    <reaction evidence="4">
        <text>GTP + H2O = GDP + phosphate + H(+)</text>
        <dbReference type="Rhea" id="RHEA:19669"/>
        <dbReference type="ChEBI" id="CHEBI:15377"/>
        <dbReference type="ChEBI" id="CHEBI:15378"/>
        <dbReference type="ChEBI" id="CHEBI:37565"/>
        <dbReference type="ChEBI" id="CHEBI:43474"/>
        <dbReference type="ChEBI" id="CHEBI:58189"/>
        <dbReference type="EC" id="3.6.5.2"/>
    </reaction>
</comment>
<accession>A0AAJ0GL43</accession>
<dbReference type="GO" id="GO:0003925">
    <property type="term" value="F:G protein activity"/>
    <property type="evidence" value="ECO:0007669"/>
    <property type="project" value="UniProtKB-EC"/>
</dbReference>
<proteinExistence type="inferred from homology"/>